<protein>
    <submittedName>
        <fullName evidence="1">Uncharacterized protein</fullName>
    </submittedName>
</protein>
<dbReference type="Proteomes" id="UP001222325">
    <property type="component" value="Unassembled WGS sequence"/>
</dbReference>
<comment type="caution">
    <text evidence="1">The sequence shown here is derived from an EMBL/GenBank/DDBJ whole genome shotgun (WGS) entry which is preliminary data.</text>
</comment>
<organism evidence="1 2">
    <name type="scientific">Mycena belliarum</name>
    <dbReference type="NCBI Taxonomy" id="1033014"/>
    <lineage>
        <taxon>Eukaryota</taxon>
        <taxon>Fungi</taxon>
        <taxon>Dikarya</taxon>
        <taxon>Basidiomycota</taxon>
        <taxon>Agaricomycotina</taxon>
        <taxon>Agaricomycetes</taxon>
        <taxon>Agaricomycetidae</taxon>
        <taxon>Agaricales</taxon>
        <taxon>Marasmiineae</taxon>
        <taxon>Mycenaceae</taxon>
        <taxon>Mycena</taxon>
    </lineage>
</organism>
<reference evidence="1" key="1">
    <citation type="submission" date="2023-03" db="EMBL/GenBank/DDBJ databases">
        <title>Massive genome expansion in bonnet fungi (Mycena s.s.) driven by repeated elements and novel gene families across ecological guilds.</title>
        <authorList>
            <consortium name="Lawrence Berkeley National Laboratory"/>
            <person name="Harder C.B."/>
            <person name="Miyauchi S."/>
            <person name="Viragh M."/>
            <person name="Kuo A."/>
            <person name="Thoen E."/>
            <person name="Andreopoulos B."/>
            <person name="Lu D."/>
            <person name="Skrede I."/>
            <person name="Drula E."/>
            <person name="Henrissat B."/>
            <person name="Morin E."/>
            <person name="Kohler A."/>
            <person name="Barry K."/>
            <person name="LaButti K."/>
            <person name="Morin E."/>
            <person name="Salamov A."/>
            <person name="Lipzen A."/>
            <person name="Mereny Z."/>
            <person name="Hegedus B."/>
            <person name="Baldrian P."/>
            <person name="Stursova M."/>
            <person name="Weitz H."/>
            <person name="Taylor A."/>
            <person name="Grigoriev I.V."/>
            <person name="Nagy L.G."/>
            <person name="Martin F."/>
            <person name="Kauserud H."/>
        </authorList>
    </citation>
    <scope>NUCLEOTIDE SEQUENCE</scope>
    <source>
        <strain evidence="1">CBHHK173m</strain>
    </source>
</reference>
<proteinExistence type="predicted"/>
<accession>A0AAD6UDM2</accession>
<dbReference type="AlphaFoldDB" id="A0AAD6UDM2"/>
<evidence type="ECO:0000313" key="2">
    <source>
        <dbReference type="Proteomes" id="UP001222325"/>
    </source>
</evidence>
<keyword evidence="2" id="KW-1185">Reference proteome</keyword>
<evidence type="ECO:0000313" key="1">
    <source>
        <dbReference type="EMBL" id="KAJ7097810.1"/>
    </source>
</evidence>
<name>A0AAD6UDM2_9AGAR</name>
<sequence>MALILSVWTKASCHSTIMCMFIPPCPGQIYIQLSLVLPFRTLTYTAPHHASFRSSHEPIQIGGQKMADIVVYLERMS</sequence>
<dbReference type="EMBL" id="JARJCN010000009">
    <property type="protein sequence ID" value="KAJ7097810.1"/>
    <property type="molecule type" value="Genomic_DNA"/>
</dbReference>
<gene>
    <name evidence="1" type="ORF">B0H15DRAFT_822806</name>
</gene>